<keyword evidence="5" id="KW-1185">Reference proteome</keyword>
<dbReference type="InterPro" id="IPR013766">
    <property type="entry name" value="Thioredoxin_domain"/>
</dbReference>
<keyword evidence="4" id="KW-0413">Isomerase</keyword>
<dbReference type="InterPro" id="IPR036249">
    <property type="entry name" value="Thioredoxin-like_sf"/>
</dbReference>
<dbReference type="EMBL" id="CAMXCT030002046">
    <property type="protein sequence ID" value="CAL4782515.1"/>
    <property type="molecule type" value="Genomic_DNA"/>
</dbReference>
<dbReference type="Gene3D" id="3.40.30.10">
    <property type="entry name" value="Glutaredoxin"/>
    <property type="match status" value="1"/>
</dbReference>
<evidence type="ECO:0000313" key="5">
    <source>
        <dbReference type="Proteomes" id="UP001152797"/>
    </source>
</evidence>
<dbReference type="Pfam" id="PF00085">
    <property type="entry name" value="Thioredoxin"/>
    <property type="match status" value="1"/>
</dbReference>
<evidence type="ECO:0000313" key="4">
    <source>
        <dbReference type="EMBL" id="CAL4782515.1"/>
    </source>
</evidence>
<reference evidence="3" key="2">
    <citation type="submission" date="2024-04" db="EMBL/GenBank/DDBJ databases">
        <authorList>
            <person name="Chen Y."/>
            <person name="Shah S."/>
            <person name="Dougan E. K."/>
            <person name="Thang M."/>
            <person name="Chan C."/>
        </authorList>
    </citation>
    <scope>NUCLEOTIDE SEQUENCE [LARGE SCALE GENOMIC DNA]</scope>
</reference>
<gene>
    <name evidence="2" type="ORF">C1SCF055_LOCUS21793</name>
</gene>
<dbReference type="AlphaFoldDB" id="A0A9P1CQ93"/>
<sequence length="207" mass="23277">MPRLEKPLCYCGVVRPSSAARPKDDKDDEHPGLTVVVADSFQELVIDSERHVFLDVYADWCGPCLQAKPHFHKLAALLRACDDIGICGRASIRHGQSSCLPPGHWLREHERFAYNLEDLDLLAVYLELSKAPKERFASEKSAKLTLSMLRFLRSLDIPVQDICCLLAHASIYFKDIYSVIGQNMNREELANVHGCQESARASRFPGP</sequence>
<proteinExistence type="predicted"/>
<evidence type="ECO:0000259" key="1">
    <source>
        <dbReference type="Pfam" id="PF00085"/>
    </source>
</evidence>
<feature type="domain" description="Thioredoxin" evidence="1">
    <location>
        <begin position="35"/>
        <end position="78"/>
    </location>
</feature>
<name>A0A9P1CQ93_9DINO</name>
<evidence type="ECO:0000313" key="3">
    <source>
        <dbReference type="EMBL" id="CAL1148578.1"/>
    </source>
</evidence>
<dbReference type="Proteomes" id="UP001152797">
    <property type="component" value="Unassembled WGS sequence"/>
</dbReference>
<protein>
    <submittedName>
        <fullName evidence="4">Protein disulfide isomerase-like 1-4 (AtPDIL1-4) (Protein disulfide isomerase 2) (AtPDI2) (Protein disulfide isomerase-like 2-2) (AtPDIL2-2)</fullName>
    </submittedName>
</protein>
<reference evidence="2" key="1">
    <citation type="submission" date="2022-10" db="EMBL/GenBank/DDBJ databases">
        <authorList>
            <person name="Chen Y."/>
            <person name="Dougan E. K."/>
            <person name="Chan C."/>
            <person name="Rhodes N."/>
            <person name="Thang M."/>
        </authorList>
    </citation>
    <scope>NUCLEOTIDE SEQUENCE</scope>
</reference>
<organism evidence="2">
    <name type="scientific">Cladocopium goreaui</name>
    <dbReference type="NCBI Taxonomy" id="2562237"/>
    <lineage>
        <taxon>Eukaryota</taxon>
        <taxon>Sar</taxon>
        <taxon>Alveolata</taxon>
        <taxon>Dinophyceae</taxon>
        <taxon>Suessiales</taxon>
        <taxon>Symbiodiniaceae</taxon>
        <taxon>Cladocopium</taxon>
    </lineage>
</organism>
<accession>A0A9P1CQ93</accession>
<dbReference type="EMBL" id="CAMXCT010002046">
    <property type="protein sequence ID" value="CAI3995203.1"/>
    <property type="molecule type" value="Genomic_DNA"/>
</dbReference>
<comment type="caution">
    <text evidence="2">The sequence shown here is derived from an EMBL/GenBank/DDBJ whole genome shotgun (WGS) entry which is preliminary data.</text>
</comment>
<evidence type="ECO:0000313" key="2">
    <source>
        <dbReference type="EMBL" id="CAI3995203.1"/>
    </source>
</evidence>
<dbReference type="OrthoDB" id="2121326at2759"/>
<dbReference type="SUPFAM" id="SSF52833">
    <property type="entry name" value="Thioredoxin-like"/>
    <property type="match status" value="1"/>
</dbReference>
<dbReference type="GO" id="GO:0016853">
    <property type="term" value="F:isomerase activity"/>
    <property type="evidence" value="ECO:0007669"/>
    <property type="project" value="UniProtKB-KW"/>
</dbReference>
<dbReference type="EMBL" id="CAMXCT020002046">
    <property type="protein sequence ID" value="CAL1148578.1"/>
    <property type="molecule type" value="Genomic_DNA"/>
</dbReference>